<feature type="compositionally biased region" description="Basic and acidic residues" evidence="8">
    <location>
        <begin position="138"/>
        <end position="159"/>
    </location>
</feature>
<organism evidence="10 12">
    <name type="scientific">Durusdinium trenchii</name>
    <dbReference type="NCBI Taxonomy" id="1381693"/>
    <lineage>
        <taxon>Eukaryota</taxon>
        <taxon>Sar</taxon>
        <taxon>Alveolata</taxon>
        <taxon>Dinophyceae</taxon>
        <taxon>Suessiales</taxon>
        <taxon>Symbiodiniaceae</taxon>
        <taxon>Durusdinium</taxon>
    </lineage>
</organism>
<dbReference type="InterPro" id="IPR014722">
    <property type="entry name" value="Rib_uL2_dom2"/>
</dbReference>
<dbReference type="InterPro" id="IPR057264">
    <property type="entry name" value="Ribosomal_uL24_C"/>
</dbReference>
<comment type="function">
    <text evidence="1">One of two assembly initiator proteins, it binds directly to the 5'-end of the 23S rRNA, where it nucleates assembly of the 50S subunit.</text>
</comment>
<dbReference type="HAMAP" id="MF_01326_B">
    <property type="entry name" value="Ribosomal_uL24_B"/>
    <property type="match status" value="1"/>
</dbReference>
<keyword evidence="5 7" id="KW-0687">Ribonucleoprotein</keyword>
<comment type="caution">
    <text evidence="10">The sequence shown here is derived from an EMBL/GenBank/DDBJ whole genome shotgun (WGS) entry which is preliminary data.</text>
</comment>
<evidence type="ECO:0000256" key="5">
    <source>
        <dbReference type="ARBA" id="ARBA00023274"/>
    </source>
</evidence>
<evidence type="ECO:0000256" key="4">
    <source>
        <dbReference type="ARBA" id="ARBA00022980"/>
    </source>
</evidence>
<evidence type="ECO:0000259" key="9">
    <source>
        <dbReference type="SMART" id="SM00739"/>
    </source>
</evidence>
<evidence type="ECO:0000256" key="8">
    <source>
        <dbReference type="SAM" id="MobiDB-lite"/>
    </source>
</evidence>
<sequence>MLANFSGLLQCTFRTNACRFAERGPKLVKPKLMIRTWKIRPGDLVMVISGGDKGSSGEVLMIDPRRNMLKVKDMNKRKVVDEDGNAKFIEKKIHYSNVALVDPTRGQATRVGLTFTEDGDAIRVSKLTGHIIPWPDPPKNELKEEEHEEGPKDTPPEIALRKTYDYHADKDAMRLARLTMTKYNYNR</sequence>
<dbReference type="InterPro" id="IPR008991">
    <property type="entry name" value="Translation_prot_SH3-like_sf"/>
</dbReference>
<dbReference type="Gene3D" id="2.30.30.30">
    <property type="match status" value="1"/>
</dbReference>
<dbReference type="NCBIfam" id="TIGR01079">
    <property type="entry name" value="rplX_bact"/>
    <property type="match status" value="1"/>
</dbReference>
<dbReference type="SUPFAM" id="SSF50104">
    <property type="entry name" value="Translation proteins SH3-like domain"/>
    <property type="match status" value="1"/>
</dbReference>
<dbReference type="PROSITE" id="PS01108">
    <property type="entry name" value="RIBOSOMAL_L24"/>
    <property type="match status" value="1"/>
</dbReference>
<keyword evidence="4 7" id="KW-0689">Ribosomal protein</keyword>
<dbReference type="InterPro" id="IPR003256">
    <property type="entry name" value="Ribosomal_uL24"/>
</dbReference>
<evidence type="ECO:0000256" key="6">
    <source>
        <dbReference type="ARBA" id="ARBA00035282"/>
    </source>
</evidence>
<dbReference type="SMART" id="SM00739">
    <property type="entry name" value="KOW"/>
    <property type="match status" value="1"/>
</dbReference>
<gene>
    <name evidence="10" type="ORF">SCF082_LOCUS24802</name>
    <name evidence="11" type="ORF">SCF082_LOCUS49735</name>
</gene>
<dbReference type="Proteomes" id="UP001642464">
    <property type="component" value="Unassembled WGS sequence"/>
</dbReference>
<evidence type="ECO:0000256" key="2">
    <source>
        <dbReference type="ARBA" id="ARBA00010618"/>
    </source>
</evidence>
<comment type="subunit">
    <text evidence="3">Part of the 50S ribosomal subunit.</text>
</comment>
<name>A0ABP0LXU3_9DINO</name>
<evidence type="ECO:0000313" key="11">
    <source>
        <dbReference type="EMBL" id="CAK9106795.1"/>
    </source>
</evidence>
<evidence type="ECO:0000256" key="1">
    <source>
        <dbReference type="ARBA" id="ARBA00004072"/>
    </source>
</evidence>
<protein>
    <recommendedName>
        <fullName evidence="6">Large ribosomal subunit protein uL24c</fullName>
    </recommendedName>
</protein>
<dbReference type="EMBL" id="CAXAMM010018435">
    <property type="protein sequence ID" value="CAK9043367.1"/>
    <property type="molecule type" value="Genomic_DNA"/>
</dbReference>
<evidence type="ECO:0000256" key="7">
    <source>
        <dbReference type="RuleBase" id="RU003477"/>
    </source>
</evidence>
<comment type="similarity">
    <text evidence="2 7">Belongs to the universal ribosomal protein uL24 family.</text>
</comment>
<evidence type="ECO:0000256" key="3">
    <source>
        <dbReference type="ARBA" id="ARBA00011838"/>
    </source>
</evidence>
<dbReference type="InterPro" id="IPR041988">
    <property type="entry name" value="Ribosomal_uL24_KOW"/>
</dbReference>
<dbReference type="CDD" id="cd06089">
    <property type="entry name" value="KOW_RPL26"/>
    <property type="match status" value="1"/>
</dbReference>
<evidence type="ECO:0000313" key="10">
    <source>
        <dbReference type="EMBL" id="CAK9043367.1"/>
    </source>
</evidence>
<feature type="domain" description="KOW" evidence="9">
    <location>
        <begin position="38"/>
        <end position="65"/>
    </location>
</feature>
<dbReference type="InterPro" id="IPR005825">
    <property type="entry name" value="Ribosomal_uL24_CS"/>
</dbReference>
<accession>A0ABP0LXU3</accession>
<dbReference type="PANTHER" id="PTHR12903">
    <property type="entry name" value="MITOCHONDRIAL RIBOSOMAL PROTEIN L24"/>
    <property type="match status" value="1"/>
</dbReference>
<reference evidence="10 12" key="1">
    <citation type="submission" date="2024-02" db="EMBL/GenBank/DDBJ databases">
        <authorList>
            <person name="Chen Y."/>
            <person name="Shah S."/>
            <person name="Dougan E. K."/>
            <person name="Thang M."/>
            <person name="Chan C."/>
        </authorList>
    </citation>
    <scope>NUCLEOTIDE SEQUENCE [LARGE SCALE GENOMIC DNA]</scope>
</reference>
<keyword evidence="12" id="KW-1185">Reference proteome</keyword>
<feature type="region of interest" description="Disordered" evidence="8">
    <location>
        <begin position="133"/>
        <end position="159"/>
    </location>
</feature>
<proteinExistence type="inferred from homology"/>
<dbReference type="InterPro" id="IPR005824">
    <property type="entry name" value="KOW"/>
</dbReference>
<evidence type="ECO:0000313" key="12">
    <source>
        <dbReference type="Proteomes" id="UP001642464"/>
    </source>
</evidence>
<dbReference type="Pfam" id="PF00467">
    <property type="entry name" value="KOW"/>
    <property type="match status" value="1"/>
</dbReference>
<dbReference type="Pfam" id="PF17136">
    <property type="entry name" value="ribosomal_L24"/>
    <property type="match status" value="1"/>
</dbReference>
<dbReference type="EMBL" id="CAXAMM010042796">
    <property type="protein sequence ID" value="CAK9106795.1"/>
    <property type="molecule type" value="Genomic_DNA"/>
</dbReference>